<evidence type="ECO:0000313" key="3">
    <source>
        <dbReference type="Proteomes" id="UP000217210"/>
    </source>
</evidence>
<gene>
    <name evidence="2" type="ORF">B1sIIB91_05600</name>
</gene>
<keyword evidence="3" id="KW-1185">Reference proteome</keyword>
<dbReference type="EMBL" id="CP016779">
    <property type="protein sequence ID" value="ASY24342.1"/>
    <property type="molecule type" value="Genomic_DNA"/>
</dbReference>
<dbReference type="OrthoDB" id="4961314at2"/>
<dbReference type="InterPro" id="IPR058396">
    <property type="entry name" value="DUF8083"/>
</dbReference>
<sequence length="271" mass="30216">MRPTPYVASLRIYEPIDSFAADDQLRWSQIVITSPTSWDEQKRALTRTINNEPPALKLDGAHVLDHEGKRYVAPWSTAARCWAALDDFKYTLPADVIKFFVPQTIEDSIRSTTEIVEDKVSHILTCTWNIPPRWFALFHPEERLRGENEDGPFTIMRTSIGKAKQRTTFTHEAVLSAFGSGQVEGEIADLLQWLEIFDNNSIVELDYGGLAIYLNNLLIQNGEAGLDSDTSVEDVSTSIAGLASGDGALAGRGYERLVSRWRKVAALESAT</sequence>
<reference evidence="2 3" key="1">
    <citation type="submission" date="2016-07" db="EMBL/GenBank/DDBJ databases">
        <title>High microdiversification within the ubiquitous acI lineage of Actinobacteria.</title>
        <authorList>
            <person name="Neuenschwander S.M."/>
            <person name="Salcher M."/>
            <person name="Ghai R."/>
            <person name="Pernthaler J."/>
        </authorList>
    </citation>
    <scope>NUCLEOTIDE SEQUENCE [LARGE SCALE GENOMIC DNA]</scope>
    <source>
        <strain evidence="2">MMS-IIB-91</strain>
    </source>
</reference>
<accession>A0A249L5L6</accession>
<dbReference type="Pfam" id="PF26312">
    <property type="entry name" value="DUF8083"/>
    <property type="match status" value="1"/>
</dbReference>
<name>A0A249L5L6_9ACTN</name>
<dbReference type="Proteomes" id="UP000217210">
    <property type="component" value="Chromosome"/>
</dbReference>
<protein>
    <recommendedName>
        <fullName evidence="1">DUF8083 domain-containing protein</fullName>
    </recommendedName>
</protein>
<evidence type="ECO:0000259" key="1">
    <source>
        <dbReference type="Pfam" id="PF26312"/>
    </source>
</evidence>
<evidence type="ECO:0000313" key="2">
    <source>
        <dbReference type="EMBL" id="ASY24342.1"/>
    </source>
</evidence>
<proteinExistence type="predicted"/>
<dbReference type="AlphaFoldDB" id="A0A249L5L6"/>
<feature type="domain" description="DUF8083" evidence="1">
    <location>
        <begin position="6"/>
        <end position="268"/>
    </location>
</feature>
<organism evidence="2 3">
    <name type="scientific">Candidatus Nanopelagicus abundans</name>
    <dbReference type="NCBI Taxonomy" id="1884916"/>
    <lineage>
        <taxon>Bacteria</taxon>
        <taxon>Bacillati</taxon>
        <taxon>Actinomycetota</taxon>
        <taxon>Actinomycetes</taxon>
        <taxon>Candidatus Nanopelagicales</taxon>
        <taxon>Candidatus Nanopelagicaceae</taxon>
        <taxon>Candidatus Nanopelagicus</taxon>
    </lineage>
</organism>
<dbReference type="KEGG" id="nab:B1sIIB91_05600"/>
<dbReference type="RefSeq" id="WP_095688601.1">
    <property type="nucleotide sequence ID" value="NZ_CP016779.1"/>
</dbReference>